<evidence type="ECO:0000313" key="9">
    <source>
        <dbReference type="Proteomes" id="UP000093352"/>
    </source>
</evidence>
<dbReference type="Proteomes" id="UP000093352">
    <property type="component" value="Unassembled WGS sequence"/>
</dbReference>
<feature type="domain" description="NADP-dependent oxidoreductase" evidence="7">
    <location>
        <begin position="17"/>
        <end position="269"/>
    </location>
</feature>
<comment type="caution">
    <text evidence="8">The sequence shown here is derived from an EMBL/GenBank/DDBJ whole genome shotgun (WGS) entry which is preliminary data.</text>
</comment>
<evidence type="ECO:0000256" key="3">
    <source>
        <dbReference type="ARBA" id="ARBA00023002"/>
    </source>
</evidence>
<protein>
    <submittedName>
        <fullName evidence="8">Aldo/keto reductase</fullName>
    </submittedName>
</protein>
<proteinExistence type="inferred from homology"/>
<evidence type="ECO:0000256" key="2">
    <source>
        <dbReference type="ARBA" id="ARBA00022857"/>
    </source>
</evidence>
<gene>
    <name evidence="8" type="ORF">BBG48_006990</name>
</gene>
<dbReference type="PROSITE" id="PS00062">
    <property type="entry name" value="ALDOKETO_REDUCTASE_2"/>
    <property type="match status" value="1"/>
</dbReference>
<keyword evidence="2" id="KW-0521">NADP</keyword>
<dbReference type="EMBL" id="MBEW02000014">
    <property type="protein sequence ID" value="RDY21043.1"/>
    <property type="molecule type" value="Genomic_DNA"/>
</dbReference>
<dbReference type="Pfam" id="PF00248">
    <property type="entry name" value="Aldo_ket_red"/>
    <property type="match status" value="1"/>
</dbReference>
<accession>A0A371IKQ7</accession>
<dbReference type="InterPro" id="IPR036812">
    <property type="entry name" value="NAD(P)_OxRdtase_dom_sf"/>
</dbReference>
<dbReference type="PROSITE" id="PS00798">
    <property type="entry name" value="ALDOKETO_REDUCTASE_1"/>
    <property type="match status" value="1"/>
</dbReference>
<dbReference type="PANTHER" id="PTHR43827:SF3">
    <property type="entry name" value="NADP-DEPENDENT OXIDOREDUCTASE DOMAIN-CONTAINING PROTEIN"/>
    <property type="match status" value="1"/>
</dbReference>
<dbReference type="SUPFAM" id="SSF51430">
    <property type="entry name" value="NAD(P)-linked oxidoreductase"/>
    <property type="match status" value="1"/>
</dbReference>
<evidence type="ECO:0000313" key="8">
    <source>
        <dbReference type="EMBL" id="RDY21043.1"/>
    </source>
</evidence>
<organism evidence="8 9">
    <name type="scientific">Criibacterium bergeronii</name>
    <dbReference type="NCBI Taxonomy" id="1871336"/>
    <lineage>
        <taxon>Bacteria</taxon>
        <taxon>Bacillati</taxon>
        <taxon>Bacillota</taxon>
        <taxon>Clostridia</taxon>
        <taxon>Peptostreptococcales</taxon>
        <taxon>Filifactoraceae</taxon>
        <taxon>Criibacterium</taxon>
    </lineage>
</organism>
<dbReference type="AlphaFoldDB" id="A0A371IKQ7"/>
<dbReference type="PIRSF" id="PIRSF000097">
    <property type="entry name" value="AKR"/>
    <property type="match status" value="1"/>
</dbReference>
<feature type="binding site" evidence="5">
    <location>
        <position position="108"/>
    </location>
    <ligand>
        <name>substrate</name>
    </ligand>
</feature>
<dbReference type="STRING" id="1871336.BBG48_09260"/>
<evidence type="ECO:0000256" key="1">
    <source>
        <dbReference type="ARBA" id="ARBA00007905"/>
    </source>
</evidence>
<feature type="active site" description="Proton donor" evidence="4">
    <location>
        <position position="50"/>
    </location>
</feature>
<comment type="similarity">
    <text evidence="1">Belongs to the aldo/keto reductase family.</text>
</comment>
<feature type="site" description="Lowers pKa of active site Tyr" evidence="6">
    <location>
        <position position="75"/>
    </location>
</feature>
<evidence type="ECO:0000259" key="7">
    <source>
        <dbReference type="Pfam" id="PF00248"/>
    </source>
</evidence>
<name>A0A371IKQ7_9FIRM</name>
<evidence type="ECO:0000256" key="5">
    <source>
        <dbReference type="PIRSR" id="PIRSR000097-2"/>
    </source>
</evidence>
<dbReference type="InterPro" id="IPR018170">
    <property type="entry name" value="Aldo/ket_reductase_CS"/>
</dbReference>
<evidence type="ECO:0000256" key="4">
    <source>
        <dbReference type="PIRSR" id="PIRSR000097-1"/>
    </source>
</evidence>
<dbReference type="FunFam" id="3.20.20.100:FF:000002">
    <property type="entry name" value="2,5-diketo-D-gluconic acid reductase A"/>
    <property type="match status" value="1"/>
</dbReference>
<sequence>MFDEKIKLNNGNEIPKLALGTWLIDDAIVADAVVNAIEIGYRHIDTAQAYENERGVGEGIRKSAVPREKLFVTSKIQAEIKDYVAAKKSIDDTLNLMGLDYLDLMIIHSPQPWAEYNKSENRYYKENKEVWKALQEAYEAGKVKNIGISNFKEQDIQNILEDCKIKPVINQILCHISNTPLEVIAYCQKNDIQVEAYSPIAHGKSLDNPVIKEIAQKYNVSVPQLCIRYDWQLNTIVLPKTANKEHMKQNADINFEISAEDMETLKHLNKIKDYGELNKFAVYGHNDMK</sequence>
<dbReference type="InterPro" id="IPR020471">
    <property type="entry name" value="AKR"/>
</dbReference>
<reference evidence="8 9" key="1">
    <citation type="journal article" date="2016" name="Genome Announc.">
        <title>Draft Genome Sequence of Criibacterium bergeronii gen. nov., sp. nov., Strain CCRI-22567T, Isolated from a Vaginal Sample from a Woman with Bacterial Vaginosis.</title>
        <authorList>
            <person name="Maheux A.F."/>
            <person name="Berube E."/>
            <person name="Boudreau D.K."/>
            <person name="Raymond F."/>
            <person name="Corbeil J."/>
            <person name="Roy P.H."/>
            <person name="Boissinot M."/>
            <person name="Omar R.F."/>
        </authorList>
    </citation>
    <scope>NUCLEOTIDE SEQUENCE [LARGE SCALE GENOMIC DNA]</scope>
    <source>
        <strain evidence="8 9">CCRI-22567</strain>
    </source>
</reference>
<dbReference type="PRINTS" id="PR00069">
    <property type="entry name" value="ALDKETRDTASE"/>
</dbReference>
<dbReference type="InterPro" id="IPR023210">
    <property type="entry name" value="NADP_OxRdtase_dom"/>
</dbReference>
<evidence type="ECO:0000256" key="6">
    <source>
        <dbReference type="PIRSR" id="PIRSR000097-3"/>
    </source>
</evidence>
<dbReference type="Gene3D" id="3.20.20.100">
    <property type="entry name" value="NADP-dependent oxidoreductase domain"/>
    <property type="match status" value="1"/>
</dbReference>
<dbReference type="GO" id="GO:0016616">
    <property type="term" value="F:oxidoreductase activity, acting on the CH-OH group of donors, NAD or NADP as acceptor"/>
    <property type="evidence" value="ECO:0007669"/>
    <property type="project" value="UniProtKB-ARBA"/>
</dbReference>
<dbReference type="CDD" id="cd19071">
    <property type="entry name" value="AKR_AKR1-5-like"/>
    <property type="match status" value="1"/>
</dbReference>
<keyword evidence="3" id="KW-0560">Oxidoreductase</keyword>
<dbReference type="PANTHER" id="PTHR43827">
    <property type="entry name" value="2,5-DIKETO-D-GLUCONIC ACID REDUCTASE"/>
    <property type="match status" value="1"/>
</dbReference>
<keyword evidence="9" id="KW-1185">Reference proteome</keyword>